<protein>
    <submittedName>
        <fullName evidence="8">DNA helicase</fullName>
    </submittedName>
</protein>
<dbReference type="Gene3D" id="3.40.50.300">
    <property type="entry name" value="P-loop containing nucleotide triphosphate hydrolases"/>
    <property type="match status" value="3"/>
</dbReference>
<dbReference type="GO" id="GO:0043139">
    <property type="term" value="F:5'-3' DNA helicase activity"/>
    <property type="evidence" value="ECO:0007669"/>
    <property type="project" value="TreeGrafter"/>
</dbReference>
<evidence type="ECO:0000259" key="7">
    <source>
        <dbReference type="Pfam" id="PF13087"/>
    </source>
</evidence>
<keyword evidence="5" id="KW-0175">Coiled coil</keyword>
<dbReference type="Pfam" id="PF13087">
    <property type="entry name" value="AAA_12"/>
    <property type="match status" value="1"/>
</dbReference>
<evidence type="ECO:0000256" key="2">
    <source>
        <dbReference type="ARBA" id="ARBA00022801"/>
    </source>
</evidence>
<evidence type="ECO:0000256" key="4">
    <source>
        <dbReference type="ARBA" id="ARBA00022840"/>
    </source>
</evidence>
<feature type="coiled-coil region" evidence="5">
    <location>
        <begin position="369"/>
        <end position="403"/>
    </location>
</feature>
<evidence type="ECO:0000256" key="1">
    <source>
        <dbReference type="ARBA" id="ARBA00022741"/>
    </source>
</evidence>
<keyword evidence="2" id="KW-0378">Hydrolase</keyword>
<dbReference type="OrthoDB" id="9757917at2"/>
<evidence type="ECO:0000256" key="3">
    <source>
        <dbReference type="ARBA" id="ARBA00022806"/>
    </source>
</evidence>
<dbReference type="PANTHER" id="PTHR43788:SF8">
    <property type="entry name" value="DNA-BINDING PROTEIN SMUBP-2"/>
    <property type="match status" value="1"/>
</dbReference>
<dbReference type="GO" id="GO:0003677">
    <property type="term" value="F:DNA binding"/>
    <property type="evidence" value="ECO:0007669"/>
    <property type="project" value="InterPro"/>
</dbReference>
<dbReference type="Proteomes" id="UP000030012">
    <property type="component" value="Unassembled WGS sequence"/>
</dbReference>
<dbReference type="Pfam" id="PF04851">
    <property type="entry name" value="ResIII"/>
    <property type="match status" value="1"/>
</dbReference>
<dbReference type="SUPFAM" id="SSF52540">
    <property type="entry name" value="P-loop containing nucleoside triphosphate hydrolases"/>
    <property type="match status" value="1"/>
</dbReference>
<keyword evidence="4" id="KW-0067">ATP-binding</keyword>
<name>A0A0A0ID38_CLONO</name>
<keyword evidence="3 8" id="KW-0347">Helicase</keyword>
<dbReference type="AlphaFoldDB" id="A0A0A0ID38"/>
<dbReference type="InterPro" id="IPR047187">
    <property type="entry name" value="SF1_C_Upf1"/>
</dbReference>
<evidence type="ECO:0000313" key="9">
    <source>
        <dbReference type="Proteomes" id="UP000030012"/>
    </source>
</evidence>
<proteinExistence type="predicted"/>
<organism evidence="8 9">
    <name type="scientific">Clostridium novyi A str. 4552</name>
    <dbReference type="NCBI Taxonomy" id="1444289"/>
    <lineage>
        <taxon>Bacteria</taxon>
        <taxon>Bacillati</taxon>
        <taxon>Bacillota</taxon>
        <taxon>Clostridia</taxon>
        <taxon>Eubacteriales</taxon>
        <taxon>Clostridiaceae</taxon>
        <taxon>Clostridium</taxon>
    </lineage>
</organism>
<dbReference type="InterPro" id="IPR027417">
    <property type="entry name" value="P-loop_NTPase"/>
</dbReference>
<comment type="caution">
    <text evidence="8">The sequence shown here is derived from an EMBL/GenBank/DDBJ whole genome shotgun (WGS) entry which is preliminary data.</text>
</comment>
<sequence>MDTRERLKNVIYYLMNVNNMNSKVVKNILEYKDFFWEKNLIAQGCILKIKKNGTKYIEIQKECKNLYNTFSKLYLKLHKSKGDLELIWGYCFFTWKIKNKNIAHPLFFYKCHLEFDEENERYILEPVDNKFYMEIGILKKFSFDHIEELLKIKNKIEDELISIQKLDDIEKGMEVFGKELNIKAPKLRKIEGGLVDYKEIEIIEDMQFYHEPILIFRNHDAEKWNRELNDLFRFLNEGQDVPYTLKALVDDNYLMKIDKNKDLWNEVRQDPLYLLPVSKEQRQIGEKIADNFGVVVKGPPGTGKTYSIANLVCNFLANNKKVLVISNKRSILEKIFNTIPESIRNLCINYKESSLESLATIYNSINGFIDKIHLNLNEEQNNINKLENELKLCRKKQENIYRKLEISKNLDDKEIKYLGKAYKIKGIKKWIEENRKQYSWIDDDIKNIKEPPITDAKFSKLLYIMSNVTKKEIDEFNEISGLLYNIPPYLDLLQKIKRKCELERNRSSYRLAVKDWCISYNYKYNYENILKLLKRTQNFLISIENTWIERILMCVKKGDIVKGVLQQTILKCNYYIKKIGSLKKETTGYKVEIPLEMEKTYLLSKLEDIYKQYNQKGKINKIFKLLHSECDEILLKCKVNSRQISNTNETKIVMMFIEEGLIKEKLISLWNNSMIEYGAEKIKNIDIETLSNLEDYIDKIDIIINWTSKVVNKIRSSMKEIVFLNKIDWYNKDTYSKLQRGVLSIKYISEYENIKSYILNIEKLISKVKGFEEIGDAINRNDIVSLKQCYKRIDRLKNLTPSIREMEYISQRLEKICPKLITKLIEEKDRMNMLTKYKNLSVAWLWKQLNYAIEDEYDKFKLENINREIRIEREKENHIIQSLGAKKAWYNTLSSLKEYQKRSLYSFKEAVDKLGRASGKDSSMYINLAKEEIKKFRQFVPVWIMSPKDMIENLNISDNMFDVVMFDNANDMNLFSISALFRAKKAIVFGDENQANVEKSIQDNKRTKLFAKKYLKDIPNWQWINMKTSIYSTACRVFPSIVSLKENFRSPSEITNFSSNLCYSGKVLSAKSEGAFGELWSPIKTVNVKGKRERGNPINLKEAEAIADTIVECCSNPLYKNMSMGVISLLGDDQGEVIKNLLEKKLGQDKIKERKILCGNPYTFQGEERDIIFLSMVISNNVKFATLTKDSDIRRLNIACSRAKKQMWLFHSVELEDMSKECIRYKLLDYCINFKTINKKGNLRIA</sequence>
<dbReference type="InterPro" id="IPR041679">
    <property type="entry name" value="DNA2/NAM7-like_C"/>
</dbReference>
<dbReference type="InterPro" id="IPR050534">
    <property type="entry name" value="Coronavir_polyprotein_1ab"/>
</dbReference>
<feature type="domain" description="DNA2/NAM7 helicase-like C-terminal" evidence="7">
    <location>
        <begin position="1031"/>
        <end position="1210"/>
    </location>
</feature>
<accession>A0A0A0ID38</accession>
<dbReference type="GO" id="GO:0005524">
    <property type="term" value="F:ATP binding"/>
    <property type="evidence" value="ECO:0007669"/>
    <property type="project" value="UniProtKB-KW"/>
</dbReference>
<dbReference type="InterPro" id="IPR006935">
    <property type="entry name" value="Helicase/UvrB_N"/>
</dbReference>
<evidence type="ECO:0000256" key="5">
    <source>
        <dbReference type="SAM" id="Coils"/>
    </source>
</evidence>
<keyword evidence="1" id="KW-0547">Nucleotide-binding</keyword>
<evidence type="ECO:0000259" key="6">
    <source>
        <dbReference type="Pfam" id="PF04851"/>
    </source>
</evidence>
<dbReference type="GO" id="GO:0016787">
    <property type="term" value="F:hydrolase activity"/>
    <property type="evidence" value="ECO:0007669"/>
    <property type="project" value="UniProtKB-KW"/>
</dbReference>
<dbReference type="CDD" id="cd18808">
    <property type="entry name" value="SF1_C_Upf1"/>
    <property type="match status" value="1"/>
</dbReference>
<feature type="domain" description="Helicase/UvrB N-terminal" evidence="6">
    <location>
        <begin position="283"/>
        <end position="345"/>
    </location>
</feature>
<dbReference type="PANTHER" id="PTHR43788">
    <property type="entry name" value="DNA2/NAM7 HELICASE FAMILY MEMBER"/>
    <property type="match status" value="1"/>
</dbReference>
<evidence type="ECO:0000313" key="8">
    <source>
        <dbReference type="EMBL" id="KGM98453.1"/>
    </source>
</evidence>
<gene>
    <name evidence="8" type="ORF">Z968_00440</name>
</gene>
<dbReference type="EMBL" id="JENJ01000001">
    <property type="protein sequence ID" value="KGM98453.1"/>
    <property type="molecule type" value="Genomic_DNA"/>
</dbReference>
<dbReference type="RefSeq" id="WP_039251851.1">
    <property type="nucleotide sequence ID" value="NZ_JENJ01000001.1"/>
</dbReference>
<reference evidence="8 9" key="1">
    <citation type="submission" date="2014-01" db="EMBL/GenBank/DDBJ databases">
        <title>Plasmidome dynamics in the species complex Clostridium novyi sensu lato converts strains of independent lineages into distinctly different pathogens.</title>
        <authorList>
            <person name="Skarin H."/>
            <person name="Segerman B."/>
        </authorList>
    </citation>
    <scope>NUCLEOTIDE SEQUENCE [LARGE SCALE GENOMIC DNA]</scope>
    <source>
        <strain evidence="8 9">4552</strain>
    </source>
</reference>